<comment type="caution">
    <text evidence="1">The sequence shown here is derived from an EMBL/GenBank/DDBJ whole genome shotgun (WGS) entry which is preliminary data.</text>
</comment>
<evidence type="ECO:0000313" key="2">
    <source>
        <dbReference type="Proteomes" id="UP000245462"/>
    </source>
</evidence>
<proteinExistence type="predicted"/>
<dbReference type="RefSeq" id="WP_243405619.1">
    <property type="nucleotide sequence ID" value="NZ_JBGXZY010000071.1"/>
</dbReference>
<dbReference type="EMBL" id="QEKY01000002">
    <property type="protein sequence ID" value="PVZ14073.1"/>
    <property type="molecule type" value="Genomic_DNA"/>
</dbReference>
<evidence type="ECO:0000313" key="1">
    <source>
        <dbReference type="EMBL" id="PVZ14073.1"/>
    </source>
</evidence>
<reference evidence="1 2" key="1">
    <citation type="submission" date="2018-04" db="EMBL/GenBank/DDBJ databases">
        <title>Genomic Encyclopedia of Type Strains, Phase IV (KMG-IV): sequencing the most valuable type-strain genomes for metagenomic binning, comparative biology and taxonomic classification.</title>
        <authorList>
            <person name="Goeker M."/>
        </authorList>
    </citation>
    <scope>NUCLEOTIDE SEQUENCE [LARGE SCALE GENOMIC DNA]</scope>
    <source>
        <strain evidence="1 2">DSM 28520</strain>
    </source>
</reference>
<keyword evidence="2" id="KW-1185">Reference proteome</keyword>
<dbReference type="GeneID" id="94550008"/>
<dbReference type="Proteomes" id="UP000245462">
    <property type="component" value="Unassembled WGS sequence"/>
</dbReference>
<protein>
    <submittedName>
        <fullName evidence="1">Uncharacterized protein</fullName>
    </submittedName>
</protein>
<dbReference type="AlphaFoldDB" id="A0A2U1FPF0"/>
<sequence>MASERKLKKQIAGAVSEVFTDAFLLQLFVKEEKQAEVDTIINRILQLQDDTIAKVRCSDGKHTPALVKKYYRQLIDNFKKELAEIVALISQCASAE</sequence>
<gene>
    <name evidence="1" type="ORF">C7382_102117</name>
</gene>
<name>A0A2U1FPF0_9PORP</name>
<organism evidence="1 2">
    <name type="scientific">Porphyromonas loveana</name>
    <dbReference type="NCBI Taxonomy" id="1884669"/>
    <lineage>
        <taxon>Bacteria</taxon>
        <taxon>Pseudomonadati</taxon>
        <taxon>Bacteroidota</taxon>
        <taxon>Bacteroidia</taxon>
        <taxon>Bacteroidales</taxon>
        <taxon>Porphyromonadaceae</taxon>
        <taxon>Porphyromonas</taxon>
    </lineage>
</organism>
<accession>A0A2U1FPF0</accession>